<dbReference type="PANTHER" id="PTHR43166:SF36">
    <property type="entry name" value="METHIONINE IMPORT ATP-BINDING PROTEIN METN 2"/>
    <property type="match status" value="1"/>
</dbReference>
<dbReference type="InterPro" id="IPR003593">
    <property type="entry name" value="AAA+_ATPase"/>
</dbReference>
<evidence type="ECO:0000256" key="1">
    <source>
        <dbReference type="ARBA" id="ARBA00005417"/>
    </source>
</evidence>
<dbReference type="Proteomes" id="UP000294865">
    <property type="component" value="Unassembled WGS sequence"/>
</dbReference>
<dbReference type="GO" id="GO:0016887">
    <property type="term" value="F:ATP hydrolysis activity"/>
    <property type="evidence" value="ECO:0007669"/>
    <property type="project" value="InterPro"/>
</dbReference>
<dbReference type="Gene3D" id="3.40.50.300">
    <property type="entry name" value="P-loop containing nucleotide triphosphate hydrolases"/>
    <property type="match status" value="1"/>
</dbReference>
<gene>
    <name evidence="10" type="ORF">ETI04_05725</name>
</gene>
<evidence type="ECO:0000256" key="3">
    <source>
        <dbReference type="ARBA" id="ARBA00022475"/>
    </source>
</evidence>
<dbReference type="InterPro" id="IPR045865">
    <property type="entry name" value="ACT-like_dom_sf"/>
</dbReference>
<dbReference type="PROSITE" id="PS50893">
    <property type="entry name" value="ABC_TRANSPORTER_2"/>
    <property type="match status" value="1"/>
</dbReference>
<accession>A0A4R6C5T6</accession>
<evidence type="ECO:0000256" key="4">
    <source>
        <dbReference type="ARBA" id="ARBA00022741"/>
    </source>
</evidence>
<feature type="domain" description="ABC transporter" evidence="9">
    <location>
        <begin position="4"/>
        <end position="243"/>
    </location>
</feature>
<keyword evidence="2" id="KW-0813">Transport</keyword>
<dbReference type="Pfam" id="PF00005">
    <property type="entry name" value="ABC_tran"/>
    <property type="match status" value="1"/>
</dbReference>
<evidence type="ECO:0000259" key="9">
    <source>
        <dbReference type="PROSITE" id="PS50893"/>
    </source>
</evidence>
<dbReference type="Pfam" id="PF09383">
    <property type="entry name" value="NIL"/>
    <property type="match status" value="1"/>
</dbReference>
<evidence type="ECO:0000256" key="8">
    <source>
        <dbReference type="ARBA" id="ARBA00023136"/>
    </source>
</evidence>
<dbReference type="PANTHER" id="PTHR43166">
    <property type="entry name" value="AMINO ACID IMPORT ATP-BINDING PROTEIN"/>
    <property type="match status" value="1"/>
</dbReference>
<dbReference type="EMBL" id="SDQG01000002">
    <property type="protein sequence ID" value="TDM17397.1"/>
    <property type="molecule type" value="Genomic_DNA"/>
</dbReference>
<keyword evidence="4" id="KW-0547">Nucleotide-binding</keyword>
<proteinExistence type="inferred from homology"/>
<dbReference type="CDD" id="cd03258">
    <property type="entry name" value="ABC_MetN_methionine_transporter"/>
    <property type="match status" value="1"/>
</dbReference>
<reference evidence="10 11" key="1">
    <citation type="submission" date="2019-01" db="EMBL/GenBank/DDBJ databases">
        <title>Draft genome sequences of Macrococcus caseolyticus, Macrococcus canis, Macrococcus bohemicus and Macrococcus goetzii.</title>
        <authorList>
            <person name="Mazhar S."/>
            <person name="Altermann E."/>
            <person name="Hill C."/>
            <person name="Mcauliffe O."/>
        </authorList>
    </citation>
    <scope>NUCLEOTIDE SEQUENCE [LARGE SCALE GENOMIC DNA]</scope>
    <source>
        <strain evidence="10 11">DPC7162</strain>
    </source>
</reference>
<keyword evidence="8" id="KW-0472">Membrane</keyword>
<keyword evidence="3" id="KW-1003">Cell membrane</keyword>
<dbReference type="GO" id="GO:0006865">
    <property type="term" value="P:amino acid transport"/>
    <property type="evidence" value="ECO:0007669"/>
    <property type="project" value="UniProtKB-KW"/>
</dbReference>
<dbReference type="SMART" id="SM00382">
    <property type="entry name" value="AAA"/>
    <property type="match status" value="1"/>
</dbReference>
<dbReference type="PROSITE" id="PS00211">
    <property type="entry name" value="ABC_TRANSPORTER_1"/>
    <property type="match status" value="1"/>
</dbReference>
<dbReference type="Gene3D" id="3.30.70.260">
    <property type="match status" value="1"/>
</dbReference>
<evidence type="ECO:0000256" key="2">
    <source>
        <dbReference type="ARBA" id="ARBA00022448"/>
    </source>
</evidence>
<sequence>MHVIKLNNVVKTFTTKKGDITAVDHVSLDITQGEIYGIIGFSGAGKSTLIRMFNGLEKPTSGEVTVDNDIINQLDQKTLNKKRQKISMIFQHFNLLWSRTVYDNIALPLEIAGVKKSDIDGKVKSLIKLVGLNGRENAYPSELSGGQKQRVGIARALSNDPKVLLCDEATSALDPQTTDEILDLLVDINKKLNLTIVLITHEMEVIRKICHRVAVMEHGKVVEEGSVLSVFNNPQTNITKRFVKDDISDEELEASIKDIKAQYPVGTLLRLKFVGSVTGQPIVSQVIQKYGLDMNILAGNVKHTQAGSFGHLIVHLTSVNGDLVKIADELKRHGVEVEVEQDAN</sequence>
<comment type="caution">
    <text evidence="10">The sequence shown here is derived from an EMBL/GenBank/DDBJ whole genome shotgun (WGS) entry which is preliminary data.</text>
</comment>
<dbReference type="SUPFAM" id="SSF55021">
    <property type="entry name" value="ACT-like"/>
    <property type="match status" value="1"/>
</dbReference>
<evidence type="ECO:0000256" key="7">
    <source>
        <dbReference type="ARBA" id="ARBA00022970"/>
    </source>
</evidence>
<dbReference type="InterPro" id="IPR018449">
    <property type="entry name" value="NIL_domain"/>
</dbReference>
<dbReference type="SUPFAM" id="SSF52540">
    <property type="entry name" value="P-loop containing nucleoside triphosphate hydrolases"/>
    <property type="match status" value="1"/>
</dbReference>
<comment type="similarity">
    <text evidence="1">Belongs to the ABC transporter superfamily.</text>
</comment>
<keyword evidence="5 10" id="KW-0067">ATP-binding</keyword>
<evidence type="ECO:0000313" key="11">
    <source>
        <dbReference type="Proteomes" id="UP000294865"/>
    </source>
</evidence>
<dbReference type="GO" id="GO:0005524">
    <property type="term" value="F:ATP binding"/>
    <property type="evidence" value="ECO:0007669"/>
    <property type="project" value="UniProtKB-KW"/>
</dbReference>
<dbReference type="AlphaFoldDB" id="A0A4R6C5T6"/>
<evidence type="ECO:0000256" key="5">
    <source>
        <dbReference type="ARBA" id="ARBA00022840"/>
    </source>
</evidence>
<protein>
    <submittedName>
        <fullName evidence="10">ATP-binding cassette domain-containing protein</fullName>
    </submittedName>
</protein>
<keyword evidence="7" id="KW-0029">Amino-acid transport</keyword>
<dbReference type="SMART" id="SM00930">
    <property type="entry name" value="NIL"/>
    <property type="match status" value="1"/>
</dbReference>
<dbReference type="FunFam" id="3.40.50.300:FF:000056">
    <property type="entry name" value="Cell division ATP-binding protein FtsE"/>
    <property type="match status" value="1"/>
</dbReference>
<dbReference type="InterPro" id="IPR041701">
    <property type="entry name" value="MetN_ABC"/>
</dbReference>
<dbReference type="GO" id="GO:0005886">
    <property type="term" value="C:plasma membrane"/>
    <property type="evidence" value="ECO:0007669"/>
    <property type="project" value="UniProtKB-ARBA"/>
</dbReference>
<organism evidence="10 11">
    <name type="scientific">Macrococcoides canis</name>
    <dbReference type="NCBI Taxonomy" id="1855823"/>
    <lineage>
        <taxon>Bacteria</taxon>
        <taxon>Bacillati</taxon>
        <taxon>Bacillota</taxon>
        <taxon>Bacilli</taxon>
        <taxon>Bacillales</taxon>
        <taxon>Staphylococcaceae</taxon>
        <taxon>Macrococcoides</taxon>
    </lineage>
</organism>
<dbReference type="InterPro" id="IPR050086">
    <property type="entry name" value="MetN_ABC_transporter-like"/>
</dbReference>
<name>A0A4R6C5T6_9STAP</name>
<dbReference type="InterPro" id="IPR017871">
    <property type="entry name" value="ABC_transporter-like_CS"/>
</dbReference>
<evidence type="ECO:0000256" key="6">
    <source>
        <dbReference type="ARBA" id="ARBA00022967"/>
    </source>
</evidence>
<keyword evidence="6" id="KW-1278">Translocase</keyword>
<dbReference type="InterPro" id="IPR003439">
    <property type="entry name" value="ABC_transporter-like_ATP-bd"/>
</dbReference>
<dbReference type="InterPro" id="IPR027417">
    <property type="entry name" value="P-loop_NTPase"/>
</dbReference>
<evidence type="ECO:0000313" key="10">
    <source>
        <dbReference type="EMBL" id="TDM17397.1"/>
    </source>
</evidence>